<feature type="signal peptide" evidence="1">
    <location>
        <begin position="1"/>
        <end position="17"/>
    </location>
</feature>
<organism evidence="2 3">
    <name type="scientific">Cucurbitaria berberidis CBS 394.84</name>
    <dbReference type="NCBI Taxonomy" id="1168544"/>
    <lineage>
        <taxon>Eukaryota</taxon>
        <taxon>Fungi</taxon>
        <taxon>Dikarya</taxon>
        <taxon>Ascomycota</taxon>
        <taxon>Pezizomycotina</taxon>
        <taxon>Dothideomycetes</taxon>
        <taxon>Pleosporomycetidae</taxon>
        <taxon>Pleosporales</taxon>
        <taxon>Pleosporineae</taxon>
        <taxon>Cucurbitariaceae</taxon>
        <taxon>Cucurbitaria</taxon>
    </lineage>
</organism>
<keyword evidence="3" id="KW-1185">Reference proteome</keyword>
<evidence type="ECO:0000313" key="2">
    <source>
        <dbReference type="EMBL" id="KAF1841196.1"/>
    </source>
</evidence>
<reference evidence="2" key="1">
    <citation type="submission" date="2020-01" db="EMBL/GenBank/DDBJ databases">
        <authorList>
            <consortium name="DOE Joint Genome Institute"/>
            <person name="Haridas S."/>
            <person name="Albert R."/>
            <person name="Binder M."/>
            <person name="Bloem J."/>
            <person name="Labutti K."/>
            <person name="Salamov A."/>
            <person name="Andreopoulos B."/>
            <person name="Baker S.E."/>
            <person name="Barry K."/>
            <person name="Bills G."/>
            <person name="Bluhm B.H."/>
            <person name="Cannon C."/>
            <person name="Castanera R."/>
            <person name="Culley D.E."/>
            <person name="Daum C."/>
            <person name="Ezra D."/>
            <person name="Gonzalez J.B."/>
            <person name="Henrissat B."/>
            <person name="Kuo A."/>
            <person name="Liang C."/>
            <person name="Lipzen A."/>
            <person name="Lutzoni F."/>
            <person name="Magnuson J."/>
            <person name="Mondo S."/>
            <person name="Nolan M."/>
            <person name="Ohm R."/>
            <person name="Pangilinan J."/>
            <person name="Park H.-J."/>
            <person name="Ramirez L."/>
            <person name="Alfaro M."/>
            <person name="Sun H."/>
            <person name="Tritt A."/>
            <person name="Yoshinaga Y."/>
            <person name="Zwiers L.-H."/>
            <person name="Turgeon B.G."/>
            <person name="Goodwin S.B."/>
            <person name="Spatafora J.W."/>
            <person name="Crous P.W."/>
            <person name="Grigoriev I.V."/>
        </authorList>
    </citation>
    <scope>NUCLEOTIDE SEQUENCE</scope>
    <source>
        <strain evidence="2">CBS 394.84</strain>
    </source>
</reference>
<sequence>MKLSLYILFTLGKYALAATYTFDQSCTAVRLQGGNIIDVTRRIETAMHEAIEMAENAFEVMDRESTNPKVQEMIKIVLGDDTDKFRRGKAMEDKLFYNKDVEVFKRYYEEPYDLENPNANLPGKAATTDSDLFDKLKWAQDEAYLTTISRKDPQYSTPIRHLACQIDLSTWHLDERERGNWPNLDVNLVETAMGEEFINTWVSGGTSGRRTPVDALSTFGGVLLHEAQKDPGNSDTISLLGQVLKLWKMGYWVDDKGYIHTID</sequence>
<evidence type="ECO:0000313" key="3">
    <source>
        <dbReference type="Proteomes" id="UP000800039"/>
    </source>
</evidence>
<comment type="caution">
    <text evidence="2">The sequence shown here is derived from an EMBL/GenBank/DDBJ whole genome shotgun (WGS) entry which is preliminary data.</text>
</comment>
<name>A0A9P4G977_9PLEO</name>
<dbReference type="EMBL" id="ML976619">
    <property type="protein sequence ID" value="KAF1841196.1"/>
    <property type="molecule type" value="Genomic_DNA"/>
</dbReference>
<evidence type="ECO:0000256" key="1">
    <source>
        <dbReference type="SAM" id="SignalP"/>
    </source>
</evidence>
<feature type="chain" id="PRO_5040114121" evidence="1">
    <location>
        <begin position="18"/>
        <end position="263"/>
    </location>
</feature>
<dbReference type="GeneID" id="63849463"/>
<gene>
    <name evidence="2" type="ORF">K460DRAFT_359716</name>
</gene>
<dbReference type="RefSeq" id="XP_040783759.1">
    <property type="nucleotide sequence ID" value="XM_040932212.1"/>
</dbReference>
<dbReference type="OrthoDB" id="3776585at2759"/>
<proteinExistence type="predicted"/>
<dbReference type="AlphaFoldDB" id="A0A9P4G977"/>
<protein>
    <submittedName>
        <fullName evidence="2">Uncharacterized protein</fullName>
    </submittedName>
</protein>
<keyword evidence="1" id="KW-0732">Signal</keyword>
<dbReference type="Proteomes" id="UP000800039">
    <property type="component" value="Unassembled WGS sequence"/>
</dbReference>
<accession>A0A9P4G977</accession>